<keyword evidence="2" id="KW-0472">Membrane</keyword>
<keyword evidence="2" id="KW-0812">Transmembrane</keyword>
<feature type="transmembrane region" description="Helical" evidence="2">
    <location>
        <begin position="5"/>
        <end position="25"/>
    </location>
</feature>
<keyword evidence="4" id="KW-1185">Reference proteome</keyword>
<sequence length="64" mass="7234">MRLFFYNLLTILFGFFLSTLLSTILSQTGDWSILAASILVATIELINKNKYKKKPLIIGLVLTI</sequence>
<dbReference type="PANTHER" id="PTHR33787:SF4">
    <property type="entry name" value="YCF20-LIKE PROTEIN"/>
    <property type="match status" value="1"/>
</dbReference>
<name>A0A0C3SG43_GUITC</name>
<evidence type="ECO:0000313" key="4">
    <source>
        <dbReference type="Proteomes" id="UP000011087"/>
    </source>
</evidence>
<keyword evidence="2" id="KW-1133">Transmembrane helix</keyword>
<proteinExistence type="inferred from homology"/>
<accession>A0A0C3SG43</accession>
<dbReference type="PANTHER" id="PTHR33787">
    <property type="match status" value="1"/>
</dbReference>
<organism evidence="3 4">
    <name type="scientific">Guillardia theta (strain CCMP2712)</name>
    <name type="common">Cryptophyte</name>
    <dbReference type="NCBI Taxonomy" id="905079"/>
    <lineage>
        <taxon>Eukaryota</taxon>
        <taxon>Cryptophyceae</taxon>
        <taxon>Pyrenomonadales</taxon>
        <taxon>Geminigeraceae</taxon>
        <taxon>Guillardia</taxon>
    </lineage>
</organism>
<dbReference type="AlphaFoldDB" id="A0A0C3SG43"/>
<comment type="similarity">
    <text evidence="1">Belongs to the ycf20 family.</text>
</comment>
<dbReference type="EnsemblProtists" id="AAC35632">
    <property type="protein sequence ID" value="AAC35632"/>
    <property type="gene ID" value="EGPrGTG00000000041"/>
</dbReference>
<protein>
    <submittedName>
        <fullName evidence="3">Uncharacterized protein</fullName>
    </submittedName>
</protein>
<evidence type="ECO:0000256" key="2">
    <source>
        <dbReference type="SAM" id="Phobius"/>
    </source>
</evidence>
<evidence type="ECO:0000313" key="3">
    <source>
        <dbReference type="EnsemblProtists" id="AAC35632"/>
    </source>
</evidence>
<dbReference type="EMBL" id="AF041468">
    <property type="status" value="NOT_ANNOTATED_CDS"/>
    <property type="molecule type" value="Genomic_DNA"/>
</dbReference>
<reference evidence="4" key="2">
    <citation type="submission" date="2012-11" db="EMBL/GenBank/DDBJ databases">
        <authorList>
            <person name="Kuo A."/>
            <person name="Curtis B.A."/>
            <person name="Tanifuji G."/>
            <person name="Burki F."/>
            <person name="Gruber A."/>
            <person name="Irimia M."/>
            <person name="Maruyama S."/>
            <person name="Arias M.C."/>
            <person name="Ball S.G."/>
            <person name="Gile G.H."/>
            <person name="Hirakawa Y."/>
            <person name="Hopkins J.F."/>
            <person name="Rensing S.A."/>
            <person name="Schmutz J."/>
            <person name="Symeonidi A."/>
            <person name="Elias M."/>
            <person name="Eveleigh R.J."/>
            <person name="Herman E.K."/>
            <person name="Klute M.J."/>
            <person name="Nakayama T."/>
            <person name="Obornik M."/>
            <person name="Reyes-Prieto A."/>
            <person name="Armbrust E.V."/>
            <person name="Aves S.J."/>
            <person name="Beiko R.G."/>
            <person name="Coutinho P."/>
            <person name="Dacks J.B."/>
            <person name="Durnford D.G."/>
            <person name="Fast N.M."/>
            <person name="Green B.R."/>
            <person name="Grisdale C."/>
            <person name="Hempe F."/>
            <person name="Henrissat B."/>
            <person name="Hoppner M.P."/>
            <person name="Ishida K.-I."/>
            <person name="Kim E."/>
            <person name="Koreny L."/>
            <person name="Kroth P.G."/>
            <person name="Liu Y."/>
            <person name="Malik S.-B."/>
            <person name="Maier U.G."/>
            <person name="McRose D."/>
            <person name="Mock T."/>
            <person name="Neilson J.A."/>
            <person name="Onodera N.T."/>
            <person name="Poole A.M."/>
            <person name="Pritham E.J."/>
            <person name="Richards T.A."/>
            <person name="Rocap G."/>
            <person name="Roy S.W."/>
            <person name="Sarai C."/>
            <person name="Schaack S."/>
            <person name="Shirato S."/>
            <person name="Slamovits C.H."/>
            <person name="Spencer D.F."/>
            <person name="Suzuki S."/>
            <person name="Worden A.Z."/>
            <person name="Zauner S."/>
            <person name="Barry K."/>
            <person name="Bell C."/>
            <person name="Bharti A.K."/>
            <person name="Crow J.A."/>
            <person name="Grimwood J."/>
            <person name="Kramer R."/>
            <person name="Lindquist E."/>
            <person name="Lucas S."/>
            <person name="Salamov A."/>
            <person name="McFadden G.I."/>
            <person name="Lane C.E."/>
            <person name="Keeling P.J."/>
            <person name="Gray M.W."/>
            <person name="Grigoriev I.V."/>
            <person name="Archibald J.M."/>
        </authorList>
    </citation>
    <scope>NUCLEOTIDE SEQUENCE</scope>
    <source>
        <strain evidence="4">CCMP2712</strain>
    </source>
</reference>
<dbReference type="InterPro" id="IPR007572">
    <property type="entry name" value="Uncharacterised_Ycf20"/>
</dbReference>
<reference evidence="3" key="3">
    <citation type="submission" date="2015-06" db="UniProtKB">
        <authorList>
            <consortium name="EnsemblProtists"/>
        </authorList>
    </citation>
    <scope>IDENTIFICATION</scope>
</reference>
<evidence type="ECO:0000256" key="1">
    <source>
        <dbReference type="ARBA" id="ARBA00009846"/>
    </source>
</evidence>
<dbReference type="Proteomes" id="UP000011087">
    <property type="component" value="Unassembled WGS sequence"/>
</dbReference>
<reference evidence="4" key="1">
    <citation type="journal article" date="2012" name="Nature">
        <title>Algal genomes reveal evolutionary mosaicism and the fate of nucleomorphs.</title>
        <authorList>
            <consortium name="DOE Joint Genome Institute"/>
            <person name="Curtis B.A."/>
            <person name="Tanifuji G."/>
            <person name="Burki F."/>
            <person name="Gruber A."/>
            <person name="Irimia M."/>
            <person name="Maruyama S."/>
            <person name="Arias M.C."/>
            <person name="Ball S.G."/>
            <person name="Gile G.H."/>
            <person name="Hirakawa Y."/>
            <person name="Hopkins J.F."/>
            <person name="Kuo A."/>
            <person name="Rensing S.A."/>
            <person name="Schmutz J."/>
            <person name="Symeonidi A."/>
            <person name="Elias M."/>
            <person name="Eveleigh R.J."/>
            <person name="Herman E.K."/>
            <person name="Klute M.J."/>
            <person name="Nakayama T."/>
            <person name="Obornik M."/>
            <person name="Reyes-Prieto A."/>
            <person name="Armbrust E.V."/>
            <person name="Aves S.J."/>
            <person name="Beiko R.G."/>
            <person name="Coutinho P."/>
            <person name="Dacks J.B."/>
            <person name="Durnford D.G."/>
            <person name="Fast N.M."/>
            <person name="Green B.R."/>
            <person name="Grisdale C.J."/>
            <person name="Hempel F."/>
            <person name="Henrissat B."/>
            <person name="Hoppner M.P."/>
            <person name="Ishida K."/>
            <person name="Kim E."/>
            <person name="Koreny L."/>
            <person name="Kroth P.G."/>
            <person name="Liu Y."/>
            <person name="Malik S.B."/>
            <person name="Maier U.G."/>
            <person name="McRose D."/>
            <person name="Mock T."/>
            <person name="Neilson J.A."/>
            <person name="Onodera N.T."/>
            <person name="Poole A.M."/>
            <person name="Pritham E.J."/>
            <person name="Richards T.A."/>
            <person name="Rocap G."/>
            <person name="Roy S.W."/>
            <person name="Sarai C."/>
            <person name="Schaack S."/>
            <person name="Shirato S."/>
            <person name="Slamovits C.H."/>
            <person name="Spencer D.F."/>
            <person name="Suzuki S."/>
            <person name="Worden A.Z."/>
            <person name="Zauner S."/>
            <person name="Barry K."/>
            <person name="Bell C."/>
            <person name="Bharti A.K."/>
            <person name="Crow J.A."/>
            <person name="Grimwood J."/>
            <person name="Kramer R."/>
            <person name="Lindquist E."/>
            <person name="Lucas S."/>
            <person name="Salamov A."/>
            <person name="McFadden G.I."/>
            <person name="Lane C.E."/>
            <person name="Keeling P.J."/>
            <person name="Gray M.W."/>
            <person name="Grigoriev I.V."/>
            <person name="Archibald J.M."/>
        </authorList>
    </citation>
    <scope>NUCLEOTIDE SEQUENCE</scope>
    <source>
        <strain evidence="4">CCMP2712</strain>
    </source>
</reference>
<feature type="transmembrane region" description="Helical" evidence="2">
    <location>
        <begin position="31"/>
        <end position="47"/>
    </location>
</feature>